<evidence type="ECO:0000256" key="2">
    <source>
        <dbReference type="PROSITE-ProRule" id="PRU00023"/>
    </source>
</evidence>
<keyword evidence="5" id="KW-1185">Reference proteome</keyword>
<dbReference type="Pfam" id="PF12796">
    <property type="entry name" value="Ank_2"/>
    <property type="match status" value="1"/>
</dbReference>
<dbReference type="Gene3D" id="1.20.5.170">
    <property type="match status" value="1"/>
</dbReference>
<dbReference type="SUPFAM" id="SSF52540">
    <property type="entry name" value="P-loop containing nucleoside triphosphate hydrolases"/>
    <property type="match status" value="1"/>
</dbReference>
<dbReference type="PROSITE" id="PS50837">
    <property type="entry name" value="NACHT"/>
    <property type="match status" value="1"/>
</dbReference>
<feature type="repeat" description="ANK" evidence="2">
    <location>
        <begin position="828"/>
        <end position="860"/>
    </location>
</feature>
<sequence>MEGTVVGVVSLGLQVCKGLVDYYDSWKSYSGDIAATHGYLEGLQKALGLLKESLKSHPPPANLEAAANESIAACKEGVGRLENKLRKVEQTSKSRGLKGKMQAQTLRAFYPFKESTLAKLKEVVQDLQSNLGQVMSAVHMDMDATTLKTLKAIGVRIDSIADDTAEIRRGTAGIRTDTNDIRTKMAGTSTDIAGIRTDTARLRMDTAGLLMGTSHIQQTIQSSQTEENKQKILEWLTRADPSSNHNEARKKHEPKTGDWLLQSQVYRNWKASPNSLLWLYGKAGCGKTILCSSAIEDVKHFSANQSIVAYFYFSFRDVQKQTFKNFVLSIIAQICHDRPISQSVKALYEHFQNAEPPTDRIEETLRSVIQEAGDLYIIMDALDECIQEPGRREIEEVLRWLEELSGSMDCRARVLITSRKEREIEEVLLSTLQAPAICVESAQIEEDIRRYVTSELDRDRRFRRLNESPKEEIKITLADKADGMFRWVYCQIEELKRLKSMRPKDVRSVLESLPRTLDETYERILTSIHSRYQHEAFRALRHLVFSERLLTLEELAEASIVDPDAEPQVDEMDRFEDNEMIDILSSLVAVVSPSKYSIYPPGTKMVQLAHFSVQEYLLSQRIQDSPACSYAVNAELAHSFIVKSCLAYVSFYSLHPRKASSKADLKNFTFLKYACETWVDYVKKCASQDQLAIITLAASTMSSQTVFLDWVRIHRPDVPWRATFEPAVSTGSPLYYAAYCGLYEVAALLLSKGADVNAQTGLDGSALQVALARGYKEIAELLLSKGADVNAQGALDGTALQVASARGYKEIVELLLSKGADVTAQGGRYGSALQAASLSGYKETVELLLSKGADVNMQGGPDGSALQAASFSNYQEIVELLLSKGAYYR</sequence>
<dbReference type="PANTHER" id="PTHR10039">
    <property type="entry name" value="AMELOGENIN"/>
    <property type="match status" value="1"/>
</dbReference>
<dbReference type="InterPro" id="IPR036770">
    <property type="entry name" value="Ankyrin_rpt-contain_sf"/>
</dbReference>
<proteinExistence type="predicted"/>
<dbReference type="SMART" id="SM00248">
    <property type="entry name" value="ANK"/>
    <property type="match status" value="4"/>
</dbReference>
<name>R7YV27_CONA1</name>
<evidence type="ECO:0000256" key="1">
    <source>
        <dbReference type="ARBA" id="ARBA00022737"/>
    </source>
</evidence>
<dbReference type="Gene3D" id="3.40.50.300">
    <property type="entry name" value="P-loop containing nucleotide triphosphate hydrolases"/>
    <property type="match status" value="1"/>
</dbReference>
<dbReference type="RefSeq" id="XP_007781102.1">
    <property type="nucleotide sequence ID" value="XM_007782912.1"/>
</dbReference>
<organism evidence="4 5">
    <name type="scientific">Coniosporium apollinis (strain CBS 100218)</name>
    <name type="common">Rock-inhabiting black yeast</name>
    <dbReference type="NCBI Taxonomy" id="1168221"/>
    <lineage>
        <taxon>Eukaryota</taxon>
        <taxon>Fungi</taxon>
        <taxon>Dikarya</taxon>
        <taxon>Ascomycota</taxon>
        <taxon>Pezizomycotina</taxon>
        <taxon>Dothideomycetes</taxon>
        <taxon>Dothideomycetes incertae sedis</taxon>
        <taxon>Coniosporium</taxon>
    </lineage>
</organism>
<feature type="repeat" description="ANK" evidence="2">
    <location>
        <begin position="795"/>
        <end position="827"/>
    </location>
</feature>
<keyword evidence="2" id="KW-0040">ANK repeat</keyword>
<gene>
    <name evidence="4" type="ORF">W97_05024</name>
</gene>
<dbReference type="EMBL" id="JH767576">
    <property type="protein sequence ID" value="EON65785.1"/>
    <property type="molecule type" value="Genomic_DNA"/>
</dbReference>
<dbReference type="Pfam" id="PF00023">
    <property type="entry name" value="Ank"/>
    <property type="match status" value="1"/>
</dbReference>
<reference evidence="5" key="1">
    <citation type="submission" date="2012-06" db="EMBL/GenBank/DDBJ databases">
        <title>The genome sequence of Coniosporium apollinis CBS 100218.</title>
        <authorList>
            <consortium name="The Broad Institute Genome Sequencing Platform"/>
            <person name="Cuomo C."/>
            <person name="Gorbushina A."/>
            <person name="Noack S."/>
            <person name="Walker B."/>
            <person name="Young S.K."/>
            <person name="Zeng Q."/>
            <person name="Gargeya S."/>
            <person name="Fitzgerald M."/>
            <person name="Haas B."/>
            <person name="Abouelleil A."/>
            <person name="Alvarado L."/>
            <person name="Arachchi H.M."/>
            <person name="Berlin A.M."/>
            <person name="Chapman S.B."/>
            <person name="Goldberg J."/>
            <person name="Griggs A."/>
            <person name="Gujja S."/>
            <person name="Hansen M."/>
            <person name="Howarth C."/>
            <person name="Imamovic A."/>
            <person name="Larimer J."/>
            <person name="McCowan C."/>
            <person name="Montmayeur A."/>
            <person name="Murphy C."/>
            <person name="Neiman D."/>
            <person name="Pearson M."/>
            <person name="Priest M."/>
            <person name="Roberts A."/>
            <person name="Saif S."/>
            <person name="Shea T."/>
            <person name="Sisk P."/>
            <person name="Sykes S."/>
            <person name="Wortman J."/>
            <person name="Nusbaum C."/>
            <person name="Birren B."/>
        </authorList>
    </citation>
    <scope>NUCLEOTIDE SEQUENCE [LARGE SCALE GENOMIC DNA]</scope>
    <source>
        <strain evidence="5">CBS 100218</strain>
    </source>
</reference>
<evidence type="ECO:0000259" key="3">
    <source>
        <dbReference type="PROSITE" id="PS50837"/>
    </source>
</evidence>
<dbReference type="SUPFAM" id="SSF48403">
    <property type="entry name" value="Ankyrin repeat"/>
    <property type="match status" value="1"/>
</dbReference>
<evidence type="ECO:0000313" key="4">
    <source>
        <dbReference type="EMBL" id="EON65785.1"/>
    </source>
</evidence>
<dbReference type="Proteomes" id="UP000016924">
    <property type="component" value="Unassembled WGS sequence"/>
</dbReference>
<dbReference type="PROSITE" id="PS50297">
    <property type="entry name" value="ANK_REP_REGION"/>
    <property type="match status" value="4"/>
</dbReference>
<dbReference type="GeneID" id="19902335"/>
<dbReference type="Gene3D" id="1.25.40.20">
    <property type="entry name" value="Ankyrin repeat-containing domain"/>
    <property type="match status" value="1"/>
</dbReference>
<evidence type="ECO:0000313" key="5">
    <source>
        <dbReference type="Proteomes" id="UP000016924"/>
    </source>
</evidence>
<dbReference type="InterPro" id="IPR007111">
    <property type="entry name" value="NACHT_NTPase"/>
</dbReference>
<dbReference type="PRINTS" id="PR01415">
    <property type="entry name" value="ANKYRIN"/>
</dbReference>
<dbReference type="InterPro" id="IPR056884">
    <property type="entry name" value="NPHP3-like_N"/>
</dbReference>
<feature type="domain" description="NACHT" evidence="3">
    <location>
        <begin position="275"/>
        <end position="419"/>
    </location>
</feature>
<keyword evidence="1" id="KW-0677">Repeat</keyword>
<dbReference type="AlphaFoldDB" id="R7YV27"/>
<dbReference type="Pfam" id="PF24883">
    <property type="entry name" value="NPHP3_N"/>
    <property type="match status" value="1"/>
</dbReference>
<dbReference type="OrthoDB" id="1577640at2759"/>
<dbReference type="eggNOG" id="KOG0502">
    <property type="taxonomic scope" value="Eukaryota"/>
</dbReference>
<dbReference type="PANTHER" id="PTHR10039:SF16">
    <property type="entry name" value="GPI INOSITOL-DEACYLASE"/>
    <property type="match status" value="1"/>
</dbReference>
<dbReference type="HOGENOM" id="CLU_000288_34_23_1"/>
<dbReference type="STRING" id="1168221.R7YV27"/>
<dbReference type="OMA" id="WWLVEAR"/>
<accession>R7YV27</accession>
<dbReference type="InterPro" id="IPR027417">
    <property type="entry name" value="P-loop_NTPase"/>
</dbReference>
<feature type="repeat" description="ANK" evidence="2">
    <location>
        <begin position="729"/>
        <end position="761"/>
    </location>
</feature>
<feature type="repeat" description="ANK" evidence="2">
    <location>
        <begin position="762"/>
        <end position="794"/>
    </location>
</feature>
<dbReference type="InterPro" id="IPR002110">
    <property type="entry name" value="Ankyrin_rpt"/>
</dbReference>
<dbReference type="PROSITE" id="PS50088">
    <property type="entry name" value="ANK_REPEAT"/>
    <property type="match status" value="4"/>
</dbReference>
<protein>
    <recommendedName>
        <fullName evidence="3">NACHT domain-containing protein</fullName>
    </recommendedName>
</protein>